<comment type="caution">
    <text evidence="2">The sequence shown here is derived from an EMBL/GenBank/DDBJ whole genome shotgun (WGS) entry which is preliminary data.</text>
</comment>
<reference evidence="2" key="1">
    <citation type="submission" date="2022-08" db="EMBL/GenBank/DDBJ databases">
        <title>Genome sequencing of akame (Lates japonicus).</title>
        <authorList>
            <person name="Hashiguchi Y."/>
            <person name="Takahashi H."/>
        </authorList>
    </citation>
    <scope>NUCLEOTIDE SEQUENCE</scope>
    <source>
        <strain evidence="2">Kochi</strain>
    </source>
</reference>
<evidence type="ECO:0000256" key="1">
    <source>
        <dbReference type="SAM" id="MobiDB-lite"/>
    </source>
</evidence>
<dbReference type="AlphaFoldDB" id="A0AAD3NJ85"/>
<dbReference type="EMBL" id="BRZM01001366">
    <property type="protein sequence ID" value="GLD73029.1"/>
    <property type="molecule type" value="Genomic_DNA"/>
</dbReference>
<gene>
    <name evidence="2" type="ORF">AKAME5_002435400</name>
</gene>
<feature type="region of interest" description="Disordered" evidence="1">
    <location>
        <begin position="1"/>
        <end position="71"/>
    </location>
</feature>
<evidence type="ECO:0000313" key="3">
    <source>
        <dbReference type="Proteomes" id="UP001279410"/>
    </source>
</evidence>
<name>A0AAD3NJ85_LATJO</name>
<evidence type="ECO:0000313" key="2">
    <source>
        <dbReference type="EMBL" id="GLD73029.1"/>
    </source>
</evidence>
<proteinExistence type="predicted"/>
<dbReference type="Proteomes" id="UP001279410">
    <property type="component" value="Unassembled WGS sequence"/>
</dbReference>
<protein>
    <submittedName>
        <fullName evidence="2">Voltage-dependent N-type calcium channel subunit alpha-1B isoform X1</fullName>
    </submittedName>
</protein>
<organism evidence="2 3">
    <name type="scientific">Lates japonicus</name>
    <name type="common">Japanese lates</name>
    <dbReference type="NCBI Taxonomy" id="270547"/>
    <lineage>
        <taxon>Eukaryota</taxon>
        <taxon>Metazoa</taxon>
        <taxon>Chordata</taxon>
        <taxon>Craniata</taxon>
        <taxon>Vertebrata</taxon>
        <taxon>Euteleostomi</taxon>
        <taxon>Actinopterygii</taxon>
        <taxon>Neopterygii</taxon>
        <taxon>Teleostei</taxon>
        <taxon>Neoteleostei</taxon>
        <taxon>Acanthomorphata</taxon>
        <taxon>Carangaria</taxon>
        <taxon>Carangaria incertae sedis</taxon>
        <taxon>Centropomidae</taxon>
        <taxon>Lates</taxon>
    </lineage>
</organism>
<feature type="non-terminal residue" evidence="2">
    <location>
        <position position="1"/>
    </location>
</feature>
<accession>A0AAD3NJ85</accession>
<sequence length="71" mass="7696">MEKPKEVPQAKTKRSMSRGPSEDTPDTAIIQESVELRKMETSASSTIPVPGTGLENQGRAASMPRLNAELQ</sequence>
<keyword evidence="3" id="KW-1185">Reference proteome</keyword>